<gene>
    <name evidence="1" type="ORF">CYMTET_24712</name>
</gene>
<comment type="caution">
    <text evidence="1">The sequence shown here is derived from an EMBL/GenBank/DDBJ whole genome shotgun (WGS) entry which is preliminary data.</text>
</comment>
<evidence type="ECO:0000313" key="1">
    <source>
        <dbReference type="EMBL" id="KAK3266682.1"/>
    </source>
</evidence>
<protein>
    <submittedName>
        <fullName evidence="1">Uncharacterized protein</fullName>
    </submittedName>
</protein>
<keyword evidence="2" id="KW-1185">Reference proteome</keyword>
<reference evidence="1 2" key="1">
    <citation type="journal article" date="2015" name="Genome Biol. Evol.">
        <title>Comparative Genomics of a Bacterivorous Green Alga Reveals Evolutionary Causalities and Consequences of Phago-Mixotrophic Mode of Nutrition.</title>
        <authorList>
            <person name="Burns J.A."/>
            <person name="Paasch A."/>
            <person name="Narechania A."/>
            <person name="Kim E."/>
        </authorList>
    </citation>
    <scope>NUCLEOTIDE SEQUENCE [LARGE SCALE GENOMIC DNA]</scope>
    <source>
        <strain evidence="1 2">PLY_AMNH</strain>
    </source>
</reference>
<proteinExistence type="predicted"/>
<evidence type="ECO:0000313" key="2">
    <source>
        <dbReference type="Proteomes" id="UP001190700"/>
    </source>
</evidence>
<name>A0AAE0FVU5_9CHLO</name>
<sequence length="117" mass="13143">MGFRSPKSVFQCRTEDFVFADQNPEDPPPTEANESVQPIFETATIVDQNVTAEDLKVMDELLLCKSSTEMVEKVQLLLGEERLTKGVLDAFSAALNRAKERNEGPGVRFSVDKQMYK</sequence>
<dbReference type="EMBL" id="LGRX02012894">
    <property type="protein sequence ID" value="KAK3266682.1"/>
    <property type="molecule type" value="Genomic_DNA"/>
</dbReference>
<dbReference type="Proteomes" id="UP001190700">
    <property type="component" value="Unassembled WGS sequence"/>
</dbReference>
<accession>A0AAE0FVU5</accession>
<organism evidence="1 2">
    <name type="scientific">Cymbomonas tetramitiformis</name>
    <dbReference type="NCBI Taxonomy" id="36881"/>
    <lineage>
        <taxon>Eukaryota</taxon>
        <taxon>Viridiplantae</taxon>
        <taxon>Chlorophyta</taxon>
        <taxon>Pyramimonadophyceae</taxon>
        <taxon>Pyramimonadales</taxon>
        <taxon>Pyramimonadaceae</taxon>
        <taxon>Cymbomonas</taxon>
    </lineage>
</organism>
<dbReference type="AlphaFoldDB" id="A0AAE0FVU5"/>